<proteinExistence type="predicted"/>
<gene>
    <name evidence="1" type="ORF">FIV46_10045</name>
</gene>
<dbReference type="EMBL" id="VFIY01000010">
    <property type="protein sequence ID" value="TPD59917.1"/>
    <property type="molecule type" value="Genomic_DNA"/>
</dbReference>
<accession>A0A501PII6</accession>
<dbReference type="Proteomes" id="UP000319148">
    <property type="component" value="Unassembled WGS sequence"/>
</dbReference>
<dbReference type="OrthoDB" id="9763101at2"/>
<keyword evidence="2" id="KW-1185">Reference proteome</keyword>
<dbReference type="AlphaFoldDB" id="A0A501PII6"/>
<sequence length="418" mass="47288">MGTGDKEEESKKEKKSAGLPFDLTGFIEGRIGVRTQSDDHEKSASIGETRLQLDMEKQVDMFTFNLTTDFLLDPVVDDYGVDLESGKGLIDLREANVTFSPLDFMDVKLGRQILTWGTGDLIFINDLFPKDWNSFFIGRDDEYLKAPSDALKAAFFSDSFNLDVVYTPRFDNDRYIDGHRISFFDRGLNDLRGRENVVTADLPDDWFSDDELALRLYRSFGAFETALYYYNGYWKSPGGQNMMTGAVTFPKLQVFGASVRGPVAKGIANMEAGYYKSASGSGSNPLVRNSEFRFLAGYEQEIATELTASVQYYLERKLDYDAYVASLPPGAIVDDENRHLITLRLTKLLKQQTMTVSLFNFWSPSDKDGYLRFNVSYKITDSLEVEGGGNVFYGAENYSFFGQFQDNSNIYAGLRYNF</sequence>
<evidence type="ECO:0008006" key="3">
    <source>
        <dbReference type="Google" id="ProtNLM"/>
    </source>
</evidence>
<organism evidence="1 2">
    <name type="scientific">Emcibacter nanhaiensis</name>
    <dbReference type="NCBI Taxonomy" id="1505037"/>
    <lineage>
        <taxon>Bacteria</taxon>
        <taxon>Pseudomonadati</taxon>
        <taxon>Pseudomonadota</taxon>
        <taxon>Alphaproteobacteria</taxon>
        <taxon>Emcibacterales</taxon>
        <taxon>Emcibacteraceae</taxon>
        <taxon>Emcibacter</taxon>
    </lineage>
</organism>
<protein>
    <recommendedName>
        <fullName evidence="3">DUF1302 domain-containing protein</fullName>
    </recommendedName>
</protein>
<name>A0A501PII6_9PROT</name>
<evidence type="ECO:0000313" key="1">
    <source>
        <dbReference type="EMBL" id="TPD59917.1"/>
    </source>
</evidence>
<evidence type="ECO:0000313" key="2">
    <source>
        <dbReference type="Proteomes" id="UP000319148"/>
    </source>
</evidence>
<reference evidence="2" key="1">
    <citation type="submission" date="2019-06" db="EMBL/GenBank/DDBJ databases">
        <title>The complete genome of Emcibacter congregatus ZYLT.</title>
        <authorList>
            <person name="Zhao Z."/>
        </authorList>
    </citation>
    <scope>NUCLEOTIDE SEQUENCE [LARGE SCALE GENOMIC DNA]</scope>
    <source>
        <strain evidence="2">MCCC 1A06723</strain>
    </source>
</reference>
<comment type="caution">
    <text evidence="1">The sequence shown here is derived from an EMBL/GenBank/DDBJ whole genome shotgun (WGS) entry which is preliminary data.</text>
</comment>